<gene>
    <name evidence="1" type="ORF">MRB53_011432</name>
</gene>
<evidence type="ECO:0000313" key="2">
    <source>
        <dbReference type="Proteomes" id="UP001234297"/>
    </source>
</evidence>
<reference evidence="1 2" key="1">
    <citation type="journal article" date="2022" name="Hortic Res">
        <title>A haplotype resolved chromosomal level avocado genome allows analysis of novel avocado genes.</title>
        <authorList>
            <person name="Nath O."/>
            <person name="Fletcher S.J."/>
            <person name="Hayward A."/>
            <person name="Shaw L.M."/>
            <person name="Masouleh A.K."/>
            <person name="Furtado A."/>
            <person name="Henry R.J."/>
            <person name="Mitter N."/>
        </authorList>
    </citation>
    <scope>NUCLEOTIDE SEQUENCE [LARGE SCALE GENOMIC DNA]</scope>
    <source>
        <strain evidence="2">cv. Hass</strain>
    </source>
</reference>
<dbReference type="EMBL" id="CM056811">
    <property type="protein sequence ID" value="KAJ8637165.1"/>
    <property type="molecule type" value="Genomic_DNA"/>
</dbReference>
<accession>A0ACC2LUT5</accession>
<name>A0ACC2LUT5_PERAE</name>
<sequence>MEPSQLIGAIEECNSSESGWTKYITSPMHDEDHDGSSTDDGDDSCGDDDAGDSDDDNDSMASDASSGPSHRHHSYMNIDGGNGMRHMEHKKEDDDDDDDDEVGHHSYERKFIEKVRTREMKKEKTQREKGKFLICSRTKEPTENLIRRKWQGTKEYVCIKRMYRN</sequence>
<dbReference type="Proteomes" id="UP001234297">
    <property type="component" value="Chromosome 3"/>
</dbReference>
<organism evidence="1 2">
    <name type="scientific">Persea americana</name>
    <name type="common">Avocado</name>
    <dbReference type="NCBI Taxonomy" id="3435"/>
    <lineage>
        <taxon>Eukaryota</taxon>
        <taxon>Viridiplantae</taxon>
        <taxon>Streptophyta</taxon>
        <taxon>Embryophyta</taxon>
        <taxon>Tracheophyta</taxon>
        <taxon>Spermatophyta</taxon>
        <taxon>Magnoliopsida</taxon>
        <taxon>Magnoliidae</taxon>
        <taxon>Laurales</taxon>
        <taxon>Lauraceae</taxon>
        <taxon>Persea</taxon>
    </lineage>
</organism>
<evidence type="ECO:0000313" key="1">
    <source>
        <dbReference type="EMBL" id="KAJ8637165.1"/>
    </source>
</evidence>
<proteinExistence type="predicted"/>
<comment type="caution">
    <text evidence="1">The sequence shown here is derived from an EMBL/GenBank/DDBJ whole genome shotgun (WGS) entry which is preliminary data.</text>
</comment>
<protein>
    <submittedName>
        <fullName evidence="1">Uncharacterized protein</fullName>
    </submittedName>
</protein>
<keyword evidence="2" id="KW-1185">Reference proteome</keyword>